<protein>
    <submittedName>
        <fullName evidence="2">Uncharacterized protein</fullName>
    </submittedName>
</protein>
<accession>A0AAV6IYY4</accession>
<comment type="caution">
    <text evidence="2">The sequence shown here is derived from an EMBL/GenBank/DDBJ whole genome shotgun (WGS) entry which is preliminary data.</text>
</comment>
<name>A0AAV6IYY4_9ERIC</name>
<reference evidence="2" key="1">
    <citation type="submission" date="2020-08" db="EMBL/GenBank/DDBJ databases">
        <title>Plant Genome Project.</title>
        <authorList>
            <person name="Zhang R.-G."/>
        </authorList>
    </citation>
    <scope>NUCLEOTIDE SEQUENCE</scope>
    <source>
        <strain evidence="2">WSP0</strain>
        <tissue evidence="2">Leaf</tissue>
    </source>
</reference>
<evidence type="ECO:0000313" key="2">
    <source>
        <dbReference type="EMBL" id="KAG5533422.1"/>
    </source>
</evidence>
<feature type="region of interest" description="Disordered" evidence="1">
    <location>
        <begin position="1"/>
        <end position="26"/>
    </location>
</feature>
<sequence length="67" mass="7605">MKQTTRNPERSDDSPRNRNPANPKAMDMSVWTQNALLDVHLSVPFIVRASSVPVESADSNRYVKTYD</sequence>
<organism evidence="2 3">
    <name type="scientific">Rhododendron griersonianum</name>
    <dbReference type="NCBI Taxonomy" id="479676"/>
    <lineage>
        <taxon>Eukaryota</taxon>
        <taxon>Viridiplantae</taxon>
        <taxon>Streptophyta</taxon>
        <taxon>Embryophyta</taxon>
        <taxon>Tracheophyta</taxon>
        <taxon>Spermatophyta</taxon>
        <taxon>Magnoliopsida</taxon>
        <taxon>eudicotyledons</taxon>
        <taxon>Gunneridae</taxon>
        <taxon>Pentapetalae</taxon>
        <taxon>asterids</taxon>
        <taxon>Ericales</taxon>
        <taxon>Ericaceae</taxon>
        <taxon>Ericoideae</taxon>
        <taxon>Rhodoreae</taxon>
        <taxon>Rhododendron</taxon>
    </lineage>
</organism>
<gene>
    <name evidence="2" type="ORF">RHGRI_027552</name>
</gene>
<keyword evidence="3" id="KW-1185">Reference proteome</keyword>
<feature type="compositionally biased region" description="Basic and acidic residues" evidence="1">
    <location>
        <begin position="7"/>
        <end position="16"/>
    </location>
</feature>
<dbReference type="Proteomes" id="UP000823749">
    <property type="component" value="Chromosome 9"/>
</dbReference>
<dbReference type="EMBL" id="JACTNZ010000009">
    <property type="protein sequence ID" value="KAG5533422.1"/>
    <property type="molecule type" value="Genomic_DNA"/>
</dbReference>
<evidence type="ECO:0000256" key="1">
    <source>
        <dbReference type="SAM" id="MobiDB-lite"/>
    </source>
</evidence>
<proteinExistence type="predicted"/>
<dbReference type="AlphaFoldDB" id="A0AAV6IYY4"/>
<evidence type="ECO:0000313" key="3">
    <source>
        <dbReference type="Proteomes" id="UP000823749"/>
    </source>
</evidence>